<comment type="catalytic activity">
    <reaction evidence="5">
        <text>chloride(in) = chloride(out)</text>
        <dbReference type="Rhea" id="RHEA:29823"/>
        <dbReference type="ChEBI" id="CHEBI:17996"/>
    </reaction>
</comment>
<accession>A0A8U8C3P1</accession>
<comment type="subcellular location">
    <subcellularLocation>
        <location evidence="7">Cell membrane</location>
        <topology evidence="7">Multi-pass membrane protein</topology>
    </subcellularLocation>
    <subcellularLocation>
        <location evidence="1">Membrane</location>
    </subcellularLocation>
</comment>
<evidence type="ECO:0000256" key="7">
    <source>
        <dbReference type="RuleBase" id="RU363126"/>
    </source>
</evidence>
<keyword evidence="7" id="KW-0869">Chloride channel</keyword>
<evidence type="ECO:0000256" key="4">
    <source>
        <dbReference type="ARBA" id="ARBA00023136"/>
    </source>
</evidence>
<keyword evidence="7" id="KW-0868">Chloride</keyword>
<feature type="transmembrane region" description="Helical" evidence="7">
    <location>
        <begin position="235"/>
        <end position="257"/>
    </location>
</feature>
<dbReference type="GO" id="GO:0005254">
    <property type="term" value="F:chloride channel activity"/>
    <property type="evidence" value="ECO:0007669"/>
    <property type="project" value="UniProtKB-KW"/>
</dbReference>
<dbReference type="Ensembl" id="ENSCPVT00000023340.2">
    <property type="protein sequence ID" value="ENSCPVP00000022352.2"/>
    <property type="gene ID" value="ENSCPVG00000016011.2"/>
</dbReference>
<keyword evidence="7" id="KW-0813">Transport</keyword>
<name>A0A8C3NQQ1_GEOPR</name>
<keyword evidence="10" id="KW-1185">Reference proteome</keyword>
<keyword evidence="7" id="KW-0407">Ion channel</keyword>
<dbReference type="Pfam" id="PF01062">
    <property type="entry name" value="Bestrophin"/>
    <property type="match status" value="1"/>
</dbReference>
<sequence length="487" mass="55172">MTVTYTSRVATARFGGFSRLLLLWRGSIYKLLYRELLLFLTAYLGLSLAYRFLLSEEQRRLFEKLVLYCDKSAELIPVSFVLGFYVALVLERWWGQFRTVPAPDGLMVAVGSSVRGSDARGRLLRRTLLRYGSLAALLVLRAVSTPVYKRFPTTDHLVQAGFLTREERRRLEALRSPYNKFWVPCVWFGALAGRARQEGRIGDDCALKLLMEELNRFRAHCSLLFHYDWISVPLVYTQVVTIAVYTFFLTCLVGRQFLDPSQGYPGHELDLGVPVFTLLQFFFYVGWLKVAEQLINPFGEDDDDFETNTLIDRNFQVSMLAVDELYGGVPELERDRFWDAAVPRPPYTAAAAPPPRRPFRGSAFDVTLAKEDLQLQPLEELGDPPGDPLDPPRATPSPPRGSPRSSGRCSPGRGWGSEGDPEPRPPNSKTRQQKPKNGNKNAKNGNKNAKNGNKNPKNGNKNQNTAIKMQKMAIKMQKMAIKTKKWQ</sequence>
<keyword evidence="4 7" id="KW-0472">Membrane</keyword>
<accession>A0A8C3NQQ1</accession>
<evidence type="ECO:0000313" key="9">
    <source>
        <dbReference type="Ensembl" id="ENSCPVP00000022352.2"/>
    </source>
</evidence>
<dbReference type="InterPro" id="IPR000615">
    <property type="entry name" value="Bestrophin"/>
</dbReference>
<feature type="compositionally biased region" description="Pro residues" evidence="8">
    <location>
        <begin position="385"/>
        <end position="401"/>
    </location>
</feature>
<evidence type="ECO:0000256" key="3">
    <source>
        <dbReference type="ARBA" id="ARBA00022989"/>
    </source>
</evidence>
<evidence type="ECO:0000256" key="1">
    <source>
        <dbReference type="ARBA" id="ARBA00004370"/>
    </source>
</evidence>
<feature type="compositionally biased region" description="Low complexity" evidence="8">
    <location>
        <begin position="402"/>
        <end position="412"/>
    </location>
</feature>
<dbReference type="AlphaFoldDB" id="A0A8C3NQQ1"/>
<evidence type="ECO:0000256" key="8">
    <source>
        <dbReference type="SAM" id="MobiDB-lite"/>
    </source>
</evidence>
<proteinExistence type="inferred from homology"/>
<keyword evidence="2 7" id="KW-0812">Transmembrane</keyword>
<dbReference type="InterPro" id="IPR021134">
    <property type="entry name" value="Bestrophin-like"/>
</dbReference>
<comment type="function">
    <text evidence="7">Forms chloride channels.</text>
</comment>
<comment type="similarity">
    <text evidence="6 7">Belongs to the anion channel-forming bestrophin (TC 1.A.46) family. Calcium-sensitive chloride channel subfamily.</text>
</comment>
<dbReference type="Proteomes" id="UP000694382">
    <property type="component" value="Unassembled WGS sequence"/>
</dbReference>
<evidence type="ECO:0000313" key="10">
    <source>
        <dbReference type="Proteomes" id="UP000694382"/>
    </source>
</evidence>
<keyword evidence="3 7" id="KW-1133">Transmembrane helix</keyword>
<reference evidence="9" key="2">
    <citation type="submission" date="2025-09" db="UniProtKB">
        <authorList>
            <consortium name="Ensembl"/>
        </authorList>
    </citation>
    <scope>IDENTIFICATION</scope>
</reference>
<evidence type="ECO:0000256" key="5">
    <source>
        <dbReference type="ARBA" id="ARBA00024167"/>
    </source>
</evidence>
<feature type="transmembrane region" description="Helical" evidence="7">
    <location>
        <begin position="269"/>
        <end position="287"/>
    </location>
</feature>
<feature type="region of interest" description="Disordered" evidence="8">
    <location>
        <begin position="378"/>
        <end position="468"/>
    </location>
</feature>
<feature type="transmembrane region" description="Helical" evidence="7">
    <location>
        <begin position="73"/>
        <end position="90"/>
    </location>
</feature>
<feature type="compositionally biased region" description="Low complexity" evidence="8">
    <location>
        <begin position="435"/>
        <end position="468"/>
    </location>
</feature>
<evidence type="ECO:0000256" key="6">
    <source>
        <dbReference type="ARBA" id="ARBA00034769"/>
    </source>
</evidence>
<dbReference type="PANTHER" id="PTHR10736:SF1">
    <property type="entry name" value="BESTROPHIN-2"/>
    <property type="match status" value="1"/>
</dbReference>
<evidence type="ECO:0000256" key="2">
    <source>
        <dbReference type="ARBA" id="ARBA00022692"/>
    </source>
</evidence>
<dbReference type="GO" id="GO:0034707">
    <property type="term" value="C:chloride channel complex"/>
    <property type="evidence" value="ECO:0007669"/>
    <property type="project" value="UniProtKB-KW"/>
</dbReference>
<organism evidence="9 10">
    <name type="scientific">Geospiza parvula</name>
    <name type="common">Small tree-finch</name>
    <name type="synonym">Camarhynchus parvulus</name>
    <dbReference type="NCBI Taxonomy" id="87175"/>
    <lineage>
        <taxon>Eukaryota</taxon>
        <taxon>Metazoa</taxon>
        <taxon>Chordata</taxon>
        <taxon>Craniata</taxon>
        <taxon>Vertebrata</taxon>
        <taxon>Euteleostomi</taxon>
        <taxon>Archelosauria</taxon>
        <taxon>Archosauria</taxon>
        <taxon>Dinosauria</taxon>
        <taxon>Saurischia</taxon>
        <taxon>Theropoda</taxon>
        <taxon>Coelurosauria</taxon>
        <taxon>Aves</taxon>
        <taxon>Neognathae</taxon>
        <taxon>Neoaves</taxon>
        <taxon>Telluraves</taxon>
        <taxon>Australaves</taxon>
        <taxon>Passeriformes</taxon>
        <taxon>Thraupidae</taxon>
        <taxon>Camarhynchus</taxon>
    </lineage>
</organism>
<dbReference type="PANTHER" id="PTHR10736">
    <property type="entry name" value="BESTROPHIN"/>
    <property type="match status" value="1"/>
</dbReference>
<keyword evidence="7" id="KW-1003">Cell membrane</keyword>
<dbReference type="GO" id="GO:0005886">
    <property type="term" value="C:plasma membrane"/>
    <property type="evidence" value="ECO:0007669"/>
    <property type="project" value="UniProtKB-SubCell"/>
</dbReference>
<feature type="transmembrane region" description="Helical" evidence="7">
    <location>
        <begin position="36"/>
        <end position="53"/>
    </location>
</feature>
<protein>
    <recommendedName>
        <fullName evidence="7">Bestrophin homolog</fullName>
    </recommendedName>
</protein>
<keyword evidence="7" id="KW-0406">Ion transport</keyword>
<reference evidence="9" key="1">
    <citation type="submission" date="2025-08" db="UniProtKB">
        <authorList>
            <consortium name="Ensembl"/>
        </authorList>
    </citation>
    <scope>IDENTIFICATION</scope>
</reference>